<gene>
    <name evidence="4" type="ORF">A9O66_33215</name>
    <name evidence="3" type="ORF">VOI32_06580</name>
</gene>
<evidence type="ECO:0000313" key="5">
    <source>
        <dbReference type="Proteomes" id="UP000509548"/>
    </source>
</evidence>
<dbReference type="GO" id="GO:0006629">
    <property type="term" value="P:lipid metabolic process"/>
    <property type="evidence" value="ECO:0007669"/>
    <property type="project" value="InterPro"/>
</dbReference>
<dbReference type="Proteomes" id="UP000509548">
    <property type="component" value="Plasmid unnamed"/>
</dbReference>
<geneLocation type="plasmid" evidence="4">
    <name>unnamed</name>
</geneLocation>
<accession>A0A9Q6SCE5</accession>
<dbReference type="Pfam" id="PF00487">
    <property type="entry name" value="FA_desaturase"/>
    <property type="match status" value="1"/>
</dbReference>
<keyword evidence="1" id="KW-1133">Transmembrane helix</keyword>
<keyword evidence="1" id="KW-0812">Transmembrane</keyword>
<dbReference type="EMBL" id="CP015960">
    <property type="protein sequence ID" value="QLB68111.1"/>
    <property type="molecule type" value="Genomic_DNA"/>
</dbReference>
<evidence type="ECO:0000259" key="2">
    <source>
        <dbReference type="Pfam" id="PF00487"/>
    </source>
</evidence>
<dbReference type="CDD" id="cd01060">
    <property type="entry name" value="Membrane-FADS-like"/>
    <property type="match status" value="1"/>
</dbReference>
<proteinExistence type="predicted"/>
<feature type="domain" description="Fatty acid desaturase" evidence="2">
    <location>
        <begin position="77"/>
        <end position="266"/>
    </location>
</feature>
<geneLocation type="plasmid" evidence="5"/>
<evidence type="ECO:0000313" key="6">
    <source>
        <dbReference type="Proteomes" id="UP001462961"/>
    </source>
</evidence>
<dbReference type="InterPro" id="IPR005804">
    <property type="entry name" value="FA_desaturase_dom"/>
</dbReference>
<keyword evidence="4" id="KW-0614">Plasmid</keyword>
<reference evidence="3 6" key="3">
    <citation type="submission" date="2024-01" db="EMBL/GenBank/DDBJ databases">
        <title>The diversity of rhizobia nodulating Mimosa spp. in eleven states of Brazil covering several biomes is determined by host plant, location, and edaphic factors.</title>
        <authorList>
            <person name="Rouws L."/>
            <person name="Barauna A."/>
            <person name="Beukes C."/>
            <person name="De Faria S.M."/>
            <person name="Gross E."/>
            <person name="Dos Reis Junior F.B."/>
            <person name="Simon M."/>
            <person name="Maluk M."/>
            <person name="Odee D.W."/>
            <person name="Kenicer G."/>
            <person name="Young J.P.W."/>
            <person name="Reis V.M."/>
            <person name="Zilli J."/>
            <person name="James E.K."/>
        </authorList>
    </citation>
    <scope>NUCLEOTIDE SEQUENCE [LARGE SCALE GENOMIC DNA]</scope>
    <source>
        <strain evidence="3 6">JHI1651</strain>
    </source>
</reference>
<feature type="transmembrane region" description="Helical" evidence="1">
    <location>
        <begin position="67"/>
        <end position="84"/>
    </location>
</feature>
<sequence length="400" mass="45757">MFESDTRESMRVLPRIIQPALTWITGKPLDANEPCLILPTVLDVIVTFAFAVGNFVFLVWLAKKETVVALPFIIISWLFLVGFLRKMQVTHLHHAIHNRLFASPRLNRLYARVLPSLIFVQNGIEYRKEHLEHHNADIFTTAHDADAAFLAKLGFIPGRERSELWMNLWMTVASPVFHIVFARARLGSIFLRNGPVETLLALSVALGHIALIVISGWKIYAIAILVPIFLLYHISALLQFLTEHAWNVGDGPVKNWNEYKNRCWGRFCGETFPSRHRQSHSDSAFAHATLVCLWAAKMILVHLPVRVACLVADLPAHDWHHLAHMAGQNSRDWTRSLYLRQTAIVDGDKPNFSRRELWGIYSMIEHQFIWLQSIKCTYSLLDTKKSSNVEEFALDSGEQK</sequence>
<organism evidence="4 5">
    <name type="scientific">Paraburkholderia caribensis</name>
    <dbReference type="NCBI Taxonomy" id="75105"/>
    <lineage>
        <taxon>Bacteria</taxon>
        <taxon>Pseudomonadati</taxon>
        <taxon>Pseudomonadota</taxon>
        <taxon>Betaproteobacteria</taxon>
        <taxon>Burkholderiales</taxon>
        <taxon>Burkholderiaceae</taxon>
        <taxon>Paraburkholderia</taxon>
    </lineage>
</organism>
<evidence type="ECO:0000313" key="3">
    <source>
        <dbReference type="EMBL" id="MEO1753587.1"/>
    </source>
</evidence>
<dbReference type="Proteomes" id="UP001462961">
    <property type="component" value="Unassembled WGS sequence"/>
</dbReference>
<reference evidence="4 5" key="1">
    <citation type="journal article" date="2014" name="Genome Announc.">
        <title>Draft Genome Sequence of the Haloacid-Degrading Burkholderia caribensis Strain MBA4.</title>
        <authorList>
            <person name="Pan Y."/>
            <person name="Kong K.F."/>
            <person name="Tsang J.S."/>
        </authorList>
    </citation>
    <scope>NUCLEOTIDE SEQUENCE [LARGE SCALE GENOMIC DNA]</scope>
    <source>
        <strain evidence="4 5">852011</strain>
    </source>
</reference>
<feature type="transmembrane region" description="Helical" evidence="1">
    <location>
        <begin position="220"/>
        <end position="241"/>
    </location>
</feature>
<dbReference type="EC" id="1.14.19.-" evidence="3"/>
<feature type="transmembrane region" description="Helical" evidence="1">
    <location>
        <begin position="196"/>
        <end position="214"/>
    </location>
</feature>
<dbReference type="AlphaFoldDB" id="A0A9Q6SCE5"/>
<name>A0A9Q6SCE5_9BURK</name>
<evidence type="ECO:0000313" key="4">
    <source>
        <dbReference type="EMBL" id="QLB68111.1"/>
    </source>
</evidence>
<evidence type="ECO:0000256" key="1">
    <source>
        <dbReference type="SAM" id="Phobius"/>
    </source>
</evidence>
<dbReference type="GO" id="GO:0016491">
    <property type="term" value="F:oxidoreductase activity"/>
    <property type="evidence" value="ECO:0007669"/>
    <property type="project" value="UniProtKB-KW"/>
</dbReference>
<reference evidence="4" key="2">
    <citation type="submission" date="2016-06" db="EMBL/GenBank/DDBJ databases">
        <authorList>
            <person name="Huang P."/>
            <person name="Jiang X."/>
            <person name="Liu X."/>
        </authorList>
    </citation>
    <scope>NUCLEOTIDE SEQUENCE</scope>
    <source>
        <strain evidence="4">852011</strain>
        <plasmid evidence="4">unnamed</plasmid>
    </source>
</reference>
<feature type="transmembrane region" description="Helical" evidence="1">
    <location>
        <begin position="36"/>
        <end position="60"/>
    </location>
</feature>
<keyword evidence="3" id="KW-0560">Oxidoreductase</keyword>
<keyword evidence="6" id="KW-1185">Reference proteome</keyword>
<dbReference type="EMBL" id="JAYLVJ010000006">
    <property type="protein sequence ID" value="MEO1753587.1"/>
    <property type="molecule type" value="Genomic_DNA"/>
</dbReference>
<dbReference type="RefSeq" id="WP_107202935.1">
    <property type="nucleotide sequence ID" value="NZ_CP015960.1"/>
</dbReference>
<protein>
    <submittedName>
        <fullName evidence="3">Fatty acid desaturase</fullName>
        <ecNumber evidence="3">1.14.19.-</ecNumber>
    </submittedName>
    <submittedName>
        <fullName evidence="4">Stearoyl-CoA 9-desaturase</fullName>
    </submittedName>
</protein>
<keyword evidence="1" id="KW-0472">Membrane</keyword>